<dbReference type="InterPro" id="IPR050482">
    <property type="entry name" value="Sensor_HK_TwoCompSys"/>
</dbReference>
<organism evidence="11 12">
    <name type="scientific">Amycolatopsis cynarae</name>
    <dbReference type="NCBI Taxonomy" id="2995223"/>
    <lineage>
        <taxon>Bacteria</taxon>
        <taxon>Bacillati</taxon>
        <taxon>Actinomycetota</taxon>
        <taxon>Actinomycetes</taxon>
        <taxon>Pseudonocardiales</taxon>
        <taxon>Pseudonocardiaceae</taxon>
        <taxon>Amycolatopsis</taxon>
    </lineage>
</organism>
<name>A0ABY7ATE7_9PSEU</name>
<dbReference type="InterPro" id="IPR036890">
    <property type="entry name" value="HATPase_C_sf"/>
</dbReference>
<dbReference type="EMBL" id="CP113836">
    <property type="protein sequence ID" value="WAL63229.1"/>
    <property type="molecule type" value="Genomic_DNA"/>
</dbReference>
<dbReference type="PANTHER" id="PTHR24421:SF10">
    <property type="entry name" value="NITRATE_NITRITE SENSOR PROTEIN NARQ"/>
    <property type="match status" value="1"/>
</dbReference>
<feature type="transmembrane region" description="Helical" evidence="9">
    <location>
        <begin position="116"/>
        <end position="140"/>
    </location>
</feature>
<dbReference type="SUPFAM" id="SSF55874">
    <property type="entry name" value="ATPase domain of HSP90 chaperone/DNA topoisomerase II/histidine kinase"/>
    <property type="match status" value="1"/>
</dbReference>
<dbReference type="Gene3D" id="3.30.565.10">
    <property type="entry name" value="Histidine kinase-like ATPase, C-terminal domain"/>
    <property type="match status" value="1"/>
</dbReference>
<keyword evidence="9" id="KW-0812">Transmembrane</keyword>
<evidence type="ECO:0000256" key="2">
    <source>
        <dbReference type="ARBA" id="ARBA00012438"/>
    </source>
</evidence>
<proteinExistence type="predicted"/>
<evidence type="ECO:0000256" key="9">
    <source>
        <dbReference type="SAM" id="Phobius"/>
    </source>
</evidence>
<keyword evidence="3" id="KW-0597">Phosphoprotein</keyword>
<dbReference type="EC" id="2.7.13.3" evidence="2"/>
<reference evidence="11" key="1">
    <citation type="submission" date="2022-11" db="EMBL/GenBank/DDBJ databases">
        <authorList>
            <person name="Mo P."/>
        </authorList>
    </citation>
    <scope>NUCLEOTIDE SEQUENCE</scope>
    <source>
        <strain evidence="11">HUAS 11-8</strain>
    </source>
</reference>
<dbReference type="RefSeq" id="WP_268441017.1">
    <property type="nucleotide sequence ID" value="NZ_CP113836.1"/>
</dbReference>
<sequence length="395" mass="41587">MLERVVDWVRVRLGASLARAGITLPWWVAVCTNGISLALAGTAIGQRHALLPPVLLVASGVLAAFSMLLWLFTARIAPPWLRSATVIAAMAILLLRPVEPDFASVLLVVLAAEEAAISGPVVVISVGVVSLAVLAAAGWWGGEQGVPLYMVAVLLGLSAGRMLRWYVRALDAERDKQDAVRDQAILAERQRIAREVHDVVGHSLSITLLHLTGARRALQEDQDIDEAVDGLTEAERIGRAAMADIRRAVGLLAGAPTSTRPLPGAGDIADLVQRTRAAGLNVRYEQEGDLEQVGASAGLGLYRIVQESLANIAKHAPEAVAEVGLRAGPDGIRLSVRNGLRPEAPRGAGSGLPGMHARAEQLGAELRAGPQGDHWLVEVTVPGVPAPVAGRAVTR</sequence>
<evidence type="ECO:0000313" key="11">
    <source>
        <dbReference type="EMBL" id="WAL63229.1"/>
    </source>
</evidence>
<evidence type="ECO:0000313" key="12">
    <source>
        <dbReference type="Proteomes" id="UP001163203"/>
    </source>
</evidence>
<feature type="transmembrane region" description="Helical" evidence="9">
    <location>
        <begin position="54"/>
        <end position="73"/>
    </location>
</feature>
<feature type="transmembrane region" description="Helical" evidence="9">
    <location>
        <begin position="146"/>
        <end position="167"/>
    </location>
</feature>
<keyword evidence="9" id="KW-0472">Membrane</keyword>
<evidence type="ECO:0000256" key="3">
    <source>
        <dbReference type="ARBA" id="ARBA00022553"/>
    </source>
</evidence>
<dbReference type="Pfam" id="PF07730">
    <property type="entry name" value="HisKA_3"/>
    <property type="match status" value="1"/>
</dbReference>
<dbReference type="InterPro" id="IPR011712">
    <property type="entry name" value="Sig_transdc_His_kin_sub3_dim/P"/>
</dbReference>
<evidence type="ECO:0000259" key="10">
    <source>
        <dbReference type="Pfam" id="PF07730"/>
    </source>
</evidence>
<comment type="catalytic activity">
    <reaction evidence="1">
        <text>ATP + protein L-histidine = ADP + protein N-phospho-L-histidine.</text>
        <dbReference type="EC" id="2.7.13.3"/>
    </reaction>
</comment>
<dbReference type="Gene3D" id="1.20.5.1930">
    <property type="match status" value="1"/>
</dbReference>
<keyword evidence="4" id="KW-0808">Transferase</keyword>
<dbReference type="Proteomes" id="UP001163203">
    <property type="component" value="Chromosome"/>
</dbReference>
<protein>
    <recommendedName>
        <fullName evidence="2">histidine kinase</fullName>
        <ecNumber evidence="2">2.7.13.3</ecNumber>
    </recommendedName>
</protein>
<keyword evidence="6 11" id="KW-0418">Kinase</keyword>
<evidence type="ECO:0000256" key="5">
    <source>
        <dbReference type="ARBA" id="ARBA00022741"/>
    </source>
</evidence>
<keyword evidence="9" id="KW-1133">Transmembrane helix</keyword>
<gene>
    <name evidence="11" type="ORF">ORV05_19575</name>
</gene>
<evidence type="ECO:0000256" key="7">
    <source>
        <dbReference type="ARBA" id="ARBA00022840"/>
    </source>
</evidence>
<keyword evidence="7" id="KW-0067">ATP-binding</keyword>
<feature type="transmembrane region" description="Helical" evidence="9">
    <location>
        <begin position="20"/>
        <end position="42"/>
    </location>
</feature>
<dbReference type="CDD" id="cd16917">
    <property type="entry name" value="HATPase_UhpB-NarQ-NarX-like"/>
    <property type="match status" value="1"/>
</dbReference>
<keyword evidence="12" id="KW-1185">Reference proteome</keyword>
<accession>A0ABY7ATE7</accession>
<keyword evidence="5" id="KW-0547">Nucleotide-binding</keyword>
<evidence type="ECO:0000256" key="8">
    <source>
        <dbReference type="ARBA" id="ARBA00023012"/>
    </source>
</evidence>
<keyword evidence="8" id="KW-0902">Two-component regulatory system</keyword>
<feature type="domain" description="Signal transduction histidine kinase subgroup 3 dimerisation and phosphoacceptor" evidence="10">
    <location>
        <begin position="188"/>
        <end position="252"/>
    </location>
</feature>
<evidence type="ECO:0000256" key="1">
    <source>
        <dbReference type="ARBA" id="ARBA00000085"/>
    </source>
</evidence>
<evidence type="ECO:0000256" key="4">
    <source>
        <dbReference type="ARBA" id="ARBA00022679"/>
    </source>
</evidence>
<dbReference type="GO" id="GO:0016301">
    <property type="term" value="F:kinase activity"/>
    <property type="evidence" value="ECO:0007669"/>
    <property type="project" value="UniProtKB-KW"/>
</dbReference>
<dbReference type="PANTHER" id="PTHR24421">
    <property type="entry name" value="NITRATE/NITRITE SENSOR PROTEIN NARX-RELATED"/>
    <property type="match status" value="1"/>
</dbReference>
<evidence type="ECO:0000256" key="6">
    <source>
        <dbReference type="ARBA" id="ARBA00022777"/>
    </source>
</evidence>